<protein>
    <submittedName>
        <fullName evidence="2">Esterase/lipase family protein</fullName>
    </submittedName>
</protein>
<sequence>MTPVDPLRGASRLAIDAVTGVTDLVEAMHAEIARLPLTAGGPRTSGITGLVYRSVRGATRLVGGGLDLALGALAPLLGQAGPAQASVVLAALNGVLGDHLEATGNPLATPLGLHPLVPGAQGLTLVFLHGLCMNEAQWQRDGANFPAALAALGYRPLGLRYNSGRAIWRNGAELAALLDDVPGPLTLLGHSMGGLVARSALAQAGGRHWPARVQALVTLGTPHLGAPLERGGQQLQQLLALSRYSRPLAALAARRSAGIRDLRHASLLEADTGRASRLPLPAGLRCYAVAATTAQQPGGVPARWLGDGLVPVASALGQHREAGRRLAFTDTAVFPGLGHLALQTDAAVLRQLQQWLVLTPPAAVAA</sequence>
<keyword evidence="3" id="KW-1185">Reference proteome</keyword>
<dbReference type="SUPFAM" id="SSF53474">
    <property type="entry name" value="alpha/beta-Hydrolases"/>
    <property type="match status" value="1"/>
</dbReference>
<dbReference type="RefSeq" id="WP_394398385.1">
    <property type="nucleotide sequence ID" value="NZ_JBIGHW010000007.1"/>
</dbReference>
<evidence type="ECO:0000259" key="1">
    <source>
        <dbReference type="Pfam" id="PF07819"/>
    </source>
</evidence>
<dbReference type="EMBL" id="JBIGHW010000007">
    <property type="protein sequence ID" value="MFG6441788.1"/>
    <property type="molecule type" value="Genomic_DNA"/>
</dbReference>
<dbReference type="Pfam" id="PF07819">
    <property type="entry name" value="PGAP1"/>
    <property type="match status" value="1"/>
</dbReference>
<dbReference type="Proteomes" id="UP001606301">
    <property type="component" value="Unassembled WGS sequence"/>
</dbReference>
<dbReference type="InterPro" id="IPR029058">
    <property type="entry name" value="AB_hydrolase_fold"/>
</dbReference>
<reference evidence="2 3" key="1">
    <citation type="submission" date="2024-08" db="EMBL/GenBank/DDBJ databases">
        <authorList>
            <person name="Lu H."/>
        </authorList>
    </citation>
    <scope>NUCLEOTIDE SEQUENCE [LARGE SCALE GENOMIC DNA]</scope>
    <source>
        <strain evidence="2 3">LKC17W</strain>
    </source>
</reference>
<dbReference type="Gene3D" id="3.40.50.1820">
    <property type="entry name" value="alpha/beta hydrolase"/>
    <property type="match status" value="1"/>
</dbReference>
<dbReference type="InterPro" id="IPR012908">
    <property type="entry name" value="PGAP1-ab_dom-like"/>
</dbReference>
<evidence type="ECO:0000313" key="3">
    <source>
        <dbReference type="Proteomes" id="UP001606301"/>
    </source>
</evidence>
<evidence type="ECO:0000313" key="2">
    <source>
        <dbReference type="EMBL" id="MFG6441788.1"/>
    </source>
</evidence>
<gene>
    <name evidence="2" type="ORF">ACG0Z3_13975</name>
</gene>
<accession>A0ABW7FKC1</accession>
<name>A0ABW7FKC1_9BURK</name>
<feature type="domain" description="GPI inositol-deacylase PGAP1-like alpha/beta" evidence="1">
    <location>
        <begin position="185"/>
        <end position="246"/>
    </location>
</feature>
<organism evidence="2 3">
    <name type="scientific">Pelomonas margarita</name>
    <dbReference type="NCBI Taxonomy" id="3299031"/>
    <lineage>
        <taxon>Bacteria</taxon>
        <taxon>Pseudomonadati</taxon>
        <taxon>Pseudomonadota</taxon>
        <taxon>Betaproteobacteria</taxon>
        <taxon>Burkholderiales</taxon>
        <taxon>Sphaerotilaceae</taxon>
        <taxon>Roseateles</taxon>
    </lineage>
</organism>
<proteinExistence type="predicted"/>
<comment type="caution">
    <text evidence="2">The sequence shown here is derived from an EMBL/GenBank/DDBJ whole genome shotgun (WGS) entry which is preliminary data.</text>
</comment>